<dbReference type="Proteomes" id="UP000222768">
    <property type="component" value="Unassembled WGS sequence"/>
</dbReference>
<organism evidence="6 7">
    <name type="scientific">Leclercia adecarboxylata</name>
    <dbReference type="NCBI Taxonomy" id="83655"/>
    <lineage>
        <taxon>Bacteria</taxon>
        <taxon>Pseudomonadati</taxon>
        <taxon>Pseudomonadota</taxon>
        <taxon>Gammaproteobacteria</taxon>
        <taxon>Enterobacterales</taxon>
        <taxon>Enterobacteriaceae</taxon>
        <taxon>Leclercia</taxon>
    </lineage>
</organism>
<reference evidence="7" key="1">
    <citation type="submission" date="2017-09" db="EMBL/GenBank/DDBJ databases">
        <title>FDA dAtabase for Regulatory Grade micrObial Sequences (FDA-ARGOS): Supporting development and validation of Infectious Disease Dx tests.</title>
        <authorList>
            <person name="Minogue T."/>
            <person name="Wolcott M."/>
            <person name="Wasieloski L."/>
            <person name="Aguilar W."/>
            <person name="Moore D."/>
            <person name="Tallon L."/>
            <person name="Sadzewicz L."/>
            <person name="Ott S."/>
            <person name="Zhao X."/>
            <person name="Nagaraj S."/>
            <person name="Vavikolanu K."/>
            <person name="Aluvathingal J."/>
            <person name="Nadendla S."/>
            <person name="Sichtig H."/>
        </authorList>
    </citation>
    <scope>NUCLEOTIDE SEQUENCE [LARGE SCALE GENOMIC DNA]</scope>
    <source>
        <strain evidence="7">FDAARGOS_404</strain>
    </source>
</reference>
<accession>A0A855EK45</accession>
<gene>
    <name evidence="6" type="ORF">CRX53_08045</name>
</gene>
<feature type="domain" description="4Fe-4S ferredoxin-type" evidence="5">
    <location>
        <begin position="46"/>
        <end position="76"/>
    </location>
</feature>
<dbReference type="PROSITE" id="PS51379">
    <property type="entry name" value="4FE4S_FER_2"/>
    <property type="match status" value="3"/>
</dbReference>
<keyword evidence="4" id="KW-0411">Iron-sulfur</keyword>
<feature type="domain" description="4Fe-4S ferredoxin-type" evidence="5">
    <location>
        <begin position="187"/>
        <end position="215"/>
    </location>
</feature>
<keyword evidence="1" id="KW-0004">4Fe-4S</keyword>
<dbReference type="InterPro" id="IPR017900">
    <property type="entry name" value="4Fe4S_Fe_S_CS"/>
</dbReference>
<keyword evidence="2" id="KW-0479">Metal-binding</keyword>
<proteinExistence type="predicted"/>
<evidence type="ECO:0000313" key="6">
    <source>
        <dbReference type="EMBL" id="PHH03927.1"/>
    </source>
</evidence>
<dbReference type="RefSeq" id="WP_032617798.1">
    <property type="nucleotide sequence ID" value="NZ_CP106665.1"/>
</dbReference>
<protein>
    <submittedName>
        <fullName evidence="6">Ferredoxin</fullName>
    </submittedName>
</protein>
<dbReference type="GO" id="GO:0046872">
    <property type="term" value="F:metal ion binding"/>
    <property type="evidence" value="ECO:0007669"/>
    <property type="project" value="UniProtKB-KW"/>
</dbReference>
<dbReference type="EMBL" id="PDLK01000002">
    <property type="protein sequence ID" value="PHH03927.1"/>
    <property type="molecule type" value="Genomic_DNA"/>
</dbReference>
<name>A0A855EK45_9ENTR</name>
<dbReference type="AlphaFoldDB" id="A0A855EK45"/>
<evidence type="ECO:0000259" key="5">
    <source>
        <dbReference type="PROSITE" id="PS51379"/>
    </source>
</evidence>
<dbReference type="InterPro" id="IPR017896">
    <property type="entry name" value="4Fe4S_Fe-S-bd"/>
</dbReference>
<dbReference type="Pfam" id="PF12838">
    <property type="entry name" value="Fer4_7"/>
    <property type="match status" value="2"/>
</dbReference>
<evidence type="ECO:0000313" key="7">
    <source>
        <dbReference type="Proteomes" id="UP000222768"/>
    </source>
</evidence>
<sequence>MALFRLSHPPAPPGVGEPCLRNLLPRHDCQACVAACPVQAITATASTPSIDEGECLQCGRCLFVCPTDALQNIRPETRRFTGTTLVAPFSTLEPSVDELLMWHQQHGIRAVEMEMDKFPGWVRAVAALNIQLRELNAPVWQILPPQQKAINAARRHFIKANEVDVESATARTGRRARRQAFSTLSEYHLALDRALCTACGACARICGENALSLRDGALTFSSSSCTGCNSCAVVCPVDAIRIARQLGENRVLRFEWIQKSCRCCQREFYTFTPETDRCAVCQRHKYGMREA</sequence>
<feature type="domain" description="4Fe-4S ferredoxin-type" evidence="5">
    <location>
        <begin position="216"/>
        <end position="245"/>
    </location>
</feature>
<dbReference type="SUPFAM" id="SSF54862">
    <property type="entry name" value="4Fe-4S ferredoxins"/>
    <property type="match status" value="2"/>
</dbReference>
<dbReference type="GO" id="GO:0051539">
    <property type="term" value="F:4 iron, 4 sulfur cluster binding"/>
    <property type="evidence" value="ECO:0007669"/>
    <property type="project" value="UniProtKB-KW"/>
</dbReference>
<dbReference type="PANTHER" id="PTHR24960">
    <property type="entry name" value="PHOTOSYSTEM I IRON-SULFUR CENTER-RELATED"/>
    <property type="match status" value="1"/>
</dbReference>
<evidence type="ECO:0000256" key="4">
    <source>
        <dbReference type="ARBA" id="ARBA00023014"/>
    </source>
</evidence>
<dbReference type="PROSITE" id="PS00198">
    <property type="entry name" value="4FE4S_FER_1"/>
    <property type="match status" value="3"/>
</dbReference>
<dbReference type="Gene3D" id="3.30.70.20">
    <property type="match status" value="2"/>
</dbReference>
<evidence type="ECO:0000256" key="2">
    <source>
        <dbReference type="ARBA" id="ARBA00022723"/>
    </source>
</evidence>
<evidence type="ECO:0000256" key="1">
    <source>
        <dbReference type="ARBA" id="ARBA00022485"/>
    </source>
</evidence>
<dbReference type="PANTHER" id="PTHR24960:SF79">
    <property type="entry name" value="PHOTOSYSTEM I IRON-SULFUR CENTER"/>
    <property type="match status" value="1"/>
</dbReference>
<comment type="caution">
    <text evidence="6">The sequence shown here is derived from an EMBL/GenBank/DDBJ whole genome shotgun (WGS) entry which is preliminary data.</text>
</comment>
<evidence type="ECO:0000256" key="3">
    <source>
        <dbReference type="ARBA" id="ARBA00023004"/>
    </source>
</evidence>
<dbReference type="InterPro" id="IPR050157">
    <property type="entry name" value="PSI_iron-sulfur_center"/>
</dbReference>
<keyword evidence="3" id="KW-0408">Iron</keyword>